<keyword evidence="6 15" id="KW-0547">Nucleotide-binding</keyword>
<dbReference type="PROSITE" id="PS00154">
    <property type="entry name" value="ATPASE_E1_E2"/>
    <property type="match status" value="1"/>
</dbReference>
<feature type="active site" description="4-aspartylphosphate intermediate" evidence="14">
    <location>
        <position position="743"/>
    </location>
</feature>
<evidence type="ECO:0000256" key="3">
    <source>
        <dbReference type="ARBA" id="ARBA00008109"/>
    </source>
</evidence>
<feature type="transmembrane region" description="Helical" evidence="17">
    <location>
        <begin position="678"/>
        <end position="698"/>
    </location>
</feature>
<dbReference type="InterPro" id="IPR008250">
    <property type="entry name" value="ATPase_P-typ_transduc_dom_A_sf"/>
</dbReference>
<dbReference type="PRINTS" id="PR00119">
    <property type="entry name" value="CATATPASE"/>
</dbReference>
<dbReference type="InterPro" id="IPR036412">
    <property type="entry name" value="HAD-like_sf"/>
</dbReference>
<dbReference type="FunFam" id="3.40.50.1000:FF:000172">
    <property type="entry name" value="Phospholipid-transporting ATPase"/>
    <property type="match status" value="1"/>
</dbReference>
<feature type="transmembrane region" description="Helical" evidence="17">
    <location>
        <begin position="347"/>
        <end position="365"/>
    </location>
</feature>
<dbReference type="Gene3D" id="3.40.50.1000">
    <property type="entry name" value="HAD superfamily/HAD-like"/>
    <property type="match status" value="1"/>
</dbReference>
<dbReference type="Pfam" id="PF16209">
    <property type="entry name" value="PhoLip_ATPase_N"/>
    <property type="match status" value="1"/>
</dbReference>
<name>F0XNY2_GROCL</name>
<feature type="binding site" evidence="15">
    <location>
        <position position="1381"/>
    </location>
    <ligand>
        <name>ATP</name>
        <dbReference type="ChEBI" id="CHEBI:30616"/>
    </ligand>
</feature>
<comment type="catalytic activity">
    <reaction evidence="13">
        <text>a 1,2-diacyl-sn-glycero-3-phosphoethanolamine(out) + ATP + H2O = a 1,2-diacyl-sn-glycero-3-phosphoethanolamine(in) + ADP + phosphate + H(+)</text>
        <dbReference type="Rhea" id="RHEA:66132"/>
        <dbReference type="ChEBI" id="CHEBI:15377"/>
        <dbReference type="ChEBI" id="CHEBI:15378"/>
        <dbReference type="ChEBI" id="CHEBI:30616"/>
        <dbReference type="ChEBI" id="CHEBI:43474"/>
        <dbReference type="ChEBI" id="CHEBI:64612"/>
        <dbReference type="ChEBI" id="CHEBI:456216"/>
    </reaction>
    <physiologicalReaction direction="left-to-right" evidence="13">
        <dbReference type="Rhea" id="RHEA:66133"/>
    </physiologicalReaction>
</comment>
<dbReference type="InParanoid" id="F0XNY2"/>
<evidence type="ECO:0000256" key="6">
    <source>
        <dbReference type="ARBA" id="ARBA00022741"/>
    </source>
</evidence>
<dbReference type="GO" id="GO:0016887">
    <property type="term" value="F:ATP hydrolysis activity"/>
    <property type="evidence" value="ECO:0007669"/>
    <property type="project" value="InterPro"/>
</dbReference>
<feature type="binding site" evidence="16">
    <location>
        <position position="743"/>
    </location>
    <ligand>
        <name>Mg(2+)</name>
        <dbReference type="ChEBI" id="CHEBI:18420"/>
    </ligand>
</feature>
<keyword evidence="7 15" id="KW-0067">ATP-binding</keyword>
<dbReference type="NCBIfam" id="TIGR01652">
    <property type="entry name" value="ATPase-Plipid"/>
    <property type="match status" value="2"/>
</dbReference>
<feature type="transmembrane region" description="Helical" evidence="17">
    <location>
        <begin position="1517"/>
        <end position="1536"/>
    </location>
</feature>
<feature type="binding site" evidence="15">
    <location>
        <position position="1260"/>
    </location>
    <ligand>
        <name>ATP</name>
        <dbReference type="ChEBI" id="CHEBI:30616"/>
    </ligand>
</feature>
<feature type="domain" description="P-type ATPase N-terminal" evidence="20">
    <location>
        <begin position="297"/>
        <end position="353"/>
    </location>
</feature>
<evidence type="ECO:0000256" key="15">
    <source>
        <dbReference type="PIRSR" id="PIRSR606539-2"/>
    </source>
</evidence>
<dbReference type="HOGENOM" id="CLU_000846_5_1_1"/>
<evidence type="ECO:0000256" key="4">
    <source>
        <dbReference type="ARBA" id="ARBA00022692"/>
    </source>
</evidence>
<feature type="binding site" evidence="15">
    <location>
        <position position="910"/>
    </location>
    <ligand>
        <name>ATP</name>
        <dbReference type="ChEBI" id="CHEBI:30616"/>
    </ligand>
</feature>
<dbReference type="RefSeq" id="XP_014169858.1">
    <property type="nucleotide sequence ID" value="XM_014314383.1"/>
</dbReference>
<dbReference type="InterPro" id="IPR023298">
    <property type="entry name" value="ATPase_P-typ_TM_dom_sf"/>
</dbReference>
<keyword evidence="11 17" id="KW-0472">Membrane</keyword>
<feature type="domain" description="P-type ATPase A" evidence="19">
    <location>
        <begin position="480"/>
        <end position="612"/>
    </location>
</feature>
<evidence type="ECO:0000256" key="12">
    <source>
        <dbReference type="ARBA" id="ARBA00034036"/>
    </source>
</evidence>
<dbReference type="GO" id="GO:0032456">
    <property type="term" value="P:endocytic recycling"/>
    <property type="evidence" value="ECO:0007669"/>
    <property type="project" value="TreeGrafter"/>
</dbReference>
<evidence type="ECO:0000259" key="20">
    <source>
        <dbReference type="Pfam" id="PF16209"/>
    </source>
</evidence>
<keyword evidence="5 16" id="KW-0479">Metal-binding</keyword>
<keyword evidence="8 16" id="KW-0460">Magnesium</keyword>
<comment type="cofactor">
    <cofactor evidence="16">
        <name>Mg(2+)</name>
        <dbReference type="ChEBI" id="CHEBI:18420"/>
    </cofactor>
</comment>
<dbReference type="GO" id="GO:0045332">
    <property type="term" value="P:phospholipid translocation"/>
    <property type="evidence" value="ECO:0007669"/>
    <property type="project" value="TreeGrafter"/>
</dbReference>
<evidence type="ECO:0000256" key="9">
    <source>
        <dbReference type="ARBA" id="ARBA00022967"/>
    </source>
</evidence>
<evidence type="ECO:0000256" key="11">
    <source>
        <dbReference type="ARBA" id="ARBA00023136"/>
    </source>
</evidence>
<dbReference type="FunFam" id="3.40.50.1000:FF:000001">
    <property type="entry name" value="Phospholipid-transporting ATPase IC"/>
    <property type="match status" value="1"/>
</dbReference>
<evidence type="ECO:0000256" key="14">
    <source>
        <dbReference type="PIRSR" id="PIRSR606539-1"/>
    </source>
</evidence>
<dbReference type="InterPro" id="IPR001757">
    <property type="entry name" value="P_typ_ATPase"/>
</dbReference>
<dbReference type="EC" id="7.6.2.1" evidence="17"/>
<feature type="binding site" evidence="15">
    <location>
        <position position="956"/>
    </location>
    <ligand>
        <name>ATP</name>
        <dbReference type="ChEBI" id="CHEBI:30616"/>
    </ligand>
</feature>
<dbReference type="SUPFAM" id="SSF56784">
    <property type="entry name" value="HAD-like"/>
    <property type="match status" value="1"/>
</dbReference>
<dbReference type="GO" id="GO:0005802">
    <property type="term" value="C:trans-Golgi network"/>
    <property type="evidence" value="ECO:0007669"/>
    <property type="project" value="TreeGrafter"/>
</dbReference>
<feature type="binding site" evidence="15">
    <location>
        <position position="1261"/>
    </location>
    <ligand>
        <name>ATP</name>
        <dbReference type="ChEBI" id="CHEBI:30616"/>
    </ligand>
</feature>
<dbReference type="GO" id="GO:0140326">
    <property type="term" value="F:ATPase-coupled intramembrane lipid transporter activity"/>
    <property type="evidence" value="ECO:0007669"/>
    <property type="project" value="UniProtKB-EC"/>
</dbReference>
<dbReference type="Gene3D" id="2.70.150.10">
    <property type="entry name" value="Calcium-transporting ATPase, cytoplasmic transduction domain A"/>
    <property type="match status" value="1"/>
</dbReference>
<dbReference type="NCBIfam" id="TIGR01494">
    <property type="entry name" value="ATPase_P-type"/>
    <property type="match status" value="1"/>
</dbReference>
<comment type="similarity">
    <text evidence="3 17">Belongs to the cation transport ATPase (P-type) (TC 3.A.3) family. Type IV subfamily.</text>
</comment>
<dbReference type="GO" id="GO:0005886">
    <property type="term" value="C:plasma membrane"/>
    <property type="evidence" value="ECO:0007669"/>
    <property type="project" value="TreeGrafter"/>
</dbReference>
<reference evidence="22 23" key="1">
    <citation type="journal article" date="2011" name="Proc. Natl. Acad. Sci. U.S.A.">
        <title>Genome and transcriptome analyses of the mountain pine beetle-fungal symbiont Grosmannia clavigera, a lodgepole pine pathogen.</title>
        <authorList>
            <person name="DiGuistini S."/>
            <person name="Wang Y."/>
            <person name="Liao N.Y."/>
            <person name="Taylor G."/>
            <person name="Tanguay P."/>
            <person name="Feau N."/>
            <person name="Henrissat B."/>
            <person name="Chan S.K."/>
            <person name="Hesse-Orce U."/>
            <person name="Alamouti S.M."/>
            <person name="Tsui C.K.M."/>
            <person name="Docking R.T."/>
            <person name="Levasseur A."/>
            <person name="Haridas S."/>
            <person name="Robertson G."/>
            <person name="Birol I."/>
            <person name="Holt R.A."/>
            <person name="Marra M.A."/>
            <person name="Hamelin R.C."/>
            <person name="Hirst M."/>
            <person name="Jones S.J.M."/>
            <person name="Bohlmann J."/>
            <person name="Breuil C."/>
        </authorList>
    </citation>
    <scope>NUCLEOTIDE SEQUENCE [LARGE SCALE GENOMIC DNA]</scope>
    <source>
        <strain evidence="23">kw1407 / UAMH 11150</strain>
    </source>
</reference>
<evidence type="ECO:0000256" key="16">
    <source>
        <dbReference type="PIRSR" id="PIRSR606539-3"/>
    </source>
</evidence>
<keyword evidence="4 17" id="KW-0812">Transmembrane</keyword>
<feature type="transmembrane region" description="Helical" evidence="17">
    <location>
        <begin position="631"/>
        <end position="658"/>
    </location>
</feature>
<feature type="region of interest" description="Disordered" evidence="18">
    <location>
        <begin position="23"/>
        <end position="185"/>
    </location>
</feature>
<feature type="binding site" evidence="16">
    <location>
        <position position="1377"/>
    </location>
    <ligand>
        <name>Mg(2+)</name>
        <dbReference type="ChEBI" id="CHEBI:18420"/>
    </ligand>
</feature>
<feature type="binding site" evidence="15">
    <location>
        <position position="744"/>
    </location>
    <ligand>
        <name>ATP</name>
        <dbReference type="ChEBI" id="CHEBI:30616"/>
    </ligand>
</feature>
<dbReference type="PANTHER" id="PTHR24092">
    <property type="entry name" value="PROBABLE PHOSPHOLIPID-TRANSPORTING ATPASE"/>
    <property type="match status" value="1"/>
</dbReference>
<feature type="binding site" evidence="15">
    <location>
        <position position="979"/>
    </location>
    <ligand>
        <name>ATP</name>
        <dbReference type="ChEBI" id="CHEBI:30616"/>
    </ligand>
</feature>
<dbReference type="eggNOG" id="KOG0206">
    <property type="taxonomic scope" value="Eukaryota"/>
</dbReference>
<comment type="subcellular location">
    <subcellularLocation>
        <location evidence="2">Endomembrane system</location>
    </subcellularLocation>
    <subcellularLocation>
        <location evidence="1 17">Membrane</location>
        <topology evidence="1 17">Multi-pass membrane protein</topology>
    </subcellularLocation>
</comment>
<dbReference type="InterPro" id="IPR023214">
    <property type="entry name" value="HAD_sf"/>
</dbReference>
<evidence type="ECO:0000256" key="5">
    <source>
        <dbReference type="ARBA" id="ARBA00022723"/>
    </source>
</evidence>
<dbReference type="FunCoup" id="F0XNY2">
    <property type="interactions" value="18"/>
</dbReference>
<evidence type="ECO:0000256" key="17">
    <source>
        <dbReference type="RuleBase" id="RU362033"/>
    </source>
</evidence>
<feature type="transmembrane region" description="Helical" evidence="17">
    <location>
        <begin position="1548"/>
        <end position="1567"/>
    </location>
</feature>
<evidence type="ECO:0000259" key="21">
    <source>
        <dbReference type="Pfam" id="PF16212"/>
    </source>
</evidence>
<dbReference type="GO" id="GO:0000287">
    <property type="term" value="F:magnesium ion binding"/>
    <property type="evidence" value="ECO:0007669"/>
    <property type="project" value="UniProtKB-UniRule"/>
</dbReference>
<comment type="catalytic activity">
    <reaction evidence="12 17">
        <text>ATP + H2O + phospholipidSide 1 = ADP + phosphate + phospholipidSide 2.</text>
        <dbReference type="EC" id="7.6.2.1"/>
    </reaction>
</comment>
<evidence type="ECO:0000256" key="2">
    <source>
        <dbReference type="ARBA" id="ARBA00004308"/>
    </source>
</evidence>
<keyword evidence="9 17" id="KW-1278">Translocase</keyword>
<feature type="binding site" evidence="15">
    <location>
        <position position="1262"/>
    </location>
    <ligand>
        <name>ATP</name>
        <dbReference type="ChEBI" id="CHEBI:30616"/>
    </ligand>
</feature>
<feature type="domain" description="P-type ATPase C-terminal" evidence="21">
    <location>
        <begin position="1403"/>
        <end position="1653"/>
    </location>
</feature>
<gene>
    <name evidence="22" type="ORF">CMQ_7378</name>
</gene>
<dbReference type="InterPro" id="IPR023299">
    <property type="entry name" value="ATPase_P-typ_cyto_dom_N"/>
</dbReference>
<accession>F0XNY2</accession>
<feature type="binding site" evidence="15">
    <location>
        <position position="1380"/>
    </location>
    <ligand>
        <name>ATP</name>
        <dbReference type="ChEBI" id="CHEBI:30616"/>
    </ligand>
</feature>
<dbReference type="InterPro" id="IPR032630">
    <property type="entry name" value="P_typ_ATPase_c"/>
</dbReference>
<feature type="binding site" evidence="15">
    <location>
        <position position="1356"/>
    </location>
    <ligand>
        <name>ATP</name>
        <dbReference type="ChEBI" id="CHEBI:30616"/>
    </ligand>
</feature>
<dbReference type="Gene3D" id="3.40.1110.10">
    <property type="entry name" value="Calcium-transporting ATPase, cytoplasmic domain N"/>
    <property type="match status" value="2"/>
</dbReference>
<evidence type="ECO:0000313" key="22">
    <source>
        <dbReference type="EMBL" id="EFX00376.1"/>
    </source>
</evidence>
<feature type="binding site" evidence="15">
    <location>
        <position position="745"/>
    </location>
    <ligand>
        <name>ATP</name>
        <dbReference type="ChEBI" id="CHEBI:30616"/>
    </ligand>
</feature>
<evidence type="ECO:0000256" key="13">
    <source>
        <dbReference type="ARBA" id="ARBA00049128"/>
    </source>
</evidence>
<dbReference type="InterPro" id="IPR018303">
    <property type="entry name" value="ATPase_P-typ_P_site"/>
</dbReference>
<dbReference type="Proteomes" id="UP000007796">
    <property type="component" value="Unassembled WGS sequence"/>
</dbReference>
<feature type="binding site" evidence="15">
    <location>
        <position position="743"/>
    </location>
    <ligand>
        <name>ATP</name>
        <dbReference type="ChEBI" id="CHEBI:30616"/>
    </ligand>
</feature>
<protein>
    <recommendedName>
        <fullName evidence="17">Phospholipid-transporting ATPase</fullName>
        <ecNumber evidence="17">7.6.2.1</ecNumber>
    </recommendedName>
</protein>
<dbReference type="Pfam" id="PF16212">
    <property type="entry name" value="PhoLip_ATPase_C"/>
    <property type="match status" value="1"/>
</dbReference>
<dbReference type="SUPFAM" id="SSF81665">
    <property type="entry name" value="Calcium ATPase, transmembrane domain M"/>
    <property type="match status" value="1"/>
</dbReference>
<dbReference type="Pfam" id="PF00122">
    <property type="entry name" value="E1-E2_ATPase"/>
    <property type="match status" value="1"/>
</dbReference>
<dbReference type="InterPro" id="IPR059000">
    <property type="entry name" value="ATPase_P-type_domA"/>
</dbReference>
<feature type="transmembrane region" description="Helical" evidence="17">
    <location>
        <begin position="1579"/>
        <end position="1604"/>
    </location>
</feature>
<dbReference type="STRING" id="655863.F0XNY2"/>
<feature type="binding site" evidence="15">
    <location>
        <position position="1180"/>
    </location>
    <ligand>
        <name>ATP</name>
        <dbReference type="ChEBI" id="CHEBI:30616"/>
    </ligand>
</feature>
<keyword evidence="10 17" id="KW-1133">Transmembrane helix</keyword>
<feature type="transmembrane region" description="Helical" evidence="17">
    <location>
        <begin position="1624"/>
        <end position="1644"/>
    </location>
</feature>
<dbReference type="Pfam" id="PF13246">
    <property type="entry name" value="Cation_ATPase"/>
    <property type="match status" value="1"/>
</dbReference>
<sequence length="1726" mass="191784">MTGGRSDADDIIDARVRFSEDILRESVSSQQNSGHGRPQVPSLQTSQLPQEHGPPPRYTSSLSATPVSPTHNFQSTSRFSTQLYTISSRTEGPPEADAERVERGGRASWGGTGRGRGGRQPVADRARSPAFGGNEQASSSVGSSAIPPRRRSRMGDDAVHQKQLNRLSHRSGVSFADPPISLSTTRPDVRLSYDDADRFDKPVKLSGIAASASAHMADTSETLAHYRDWLSRQRKRQRRWTTGPYGRLKTHSAALYQKYIVEGLMRQKPLLPSVDGRHISVQPGLVRVSPLLDERTGRPYISNFIRPSRYTVWDFLPKQLVFQFAKLANFYFLIISILQMIPGLSTTGTYTTIIPLLVFVCISMGKEGYDDYRRYRLDRVENRSTAWVLDPGGTVSSKGRKHGDRSWLQRKAGEQKSSLAQWSKRRKASHLPYDDGMGDEGMTELQNVPSAGDMFEAEGEGWGLNPSETWTSMGRERMPWAAVEWQDLRVGDIVRLRRDDSIPADVVVLHATGPNGIAYIETMALDGETNLKTKQACPLLFEQCDSLAGIEACSAEIVSEDPNLDLYNYEGRVVANGRTMPLTLNQIVFRGSIVRNTAEVIGVVVNTGEECKIRMNTHRNKRAKAPAMQSVVNRIVFMLVIFVILLAIGCTIGNGIWVPHHGRHAWYLDDDDIPLGQILFAFVIMFNTLIPLSLYVSLEIIKVGQLLLMQDIEMYDPDTDTPMVANTTTILENLGQVNYIFSDKTGTLTENKMRFRKISVAGTAWLHDMDIARDAEEKERKRKGKAQDTDPGDSTEQRATLGLPVDRQASSDGGRPRTPQKPADAPLLEEDEAVPKRSMSTSQWRSSARPRRAQPELKTEDLIQYIRHRPHTAFSRKARHFILCIALCHTCLPETMDDGRIEFQAASPDELALVQAARDLGYLLIDRPAQAIRLQFQQLDGTLTTETYEVLDVVEFSSKRKRMSIVIRMPDGRICLFCKGADSVILPRLKLNQMAIQKASAVERRASKRKSVEQERAMRRKSTTASIIGVHGAAGTPRTSASLARAGTISTIGGSLRGIARIGSAKRSADIAAYRRSGVFSGDMDEWLTRREMEDMDLDGQPAGYRDIETGGLAKSSSMVAQHRRRSRDDVLAAAAAGAAESLYDDAYGGLVDEVLAVDEGAVFERCFQHIDDFASEGLRTLLFAYRYVEEDDYDQWRALYQDAATSLVNRQERVEAAADLLEQSFDLAGATAIEDKLQQGVPETIDKMRRANMKIWMLTGDKRETAINIAHAARICKPFSEVYVLDGSADEAGLQERIASTLVDVGRGMIPHSVVVIDGQTLSLVEAQEEMRILFFDLVARVDSVICCRASPSQKATLVKCIRERVPQSMTLAIGDGANDIAMIQASHVGIGISGREGLQAARIADYSIAQFQFLQRLLLVHGRWNYIRTGRYILGTFWKEMLFYLVQSLYQKYNGYTGTSLYESTSLTVFNTLFTSLPVILLGIFERDLHAETLLAMPELYAFGQQNQGFCFRKYVGWMIMAVCEACIIFYFIYGTYSSALFTSDTSLYAMGSLAFTVCVVFINIKMLVLELHSQTIVTAAGLFISVTGWFLWSILLSLVYGKSNGPYLVRGTFLHNFGRTAIWWLTVLEALAAVVTLELIVASLRRVYFATDQDLMQEIEHYEGVRVVLKEHAAESGEAAEAMPPSTVTEATAATAATADAKTTTPTVMVRPAAALAYRRLGV</sequence>
<dbReference type="GO" id="GO:0006892">
    <property type="term" value="P:post-Golgi vesicle-mediated transport"/>
    <property type="evidence" value="ECO:0007669"/>
    <property type="project" value="TreeGrafter"/>
</dbReference>
<evidence type="ECO:0000256" key="18">
    <source>
        <dbReference type="SAM" id="MobiDB-lite"/>
    </source>
</evidence>
<evidence type="ECO:0000256" key="8">
    <source>
        <dbReference type="ARBA" id="ARBA00022842"/>
    </source>
</evidence>
<dbReference type="PANTHER" id="PTHR24092:SF174">
    <property type="entry name" value="PHOSPHOLIPID-TRANSPORTING ATPASE DNF3-RELATED"/>
    <property type="match status" value="1"/>
</dbReference>
<evidence type="ECO:0000256" key="10">
    <source>
        <dbReference type="ARBA" id="ARBA00022989"/>
    </source>
</evidence>
<feature type="compositionally biased region" description="Basic and acidic residues" evidence="18">
    <location>
        <begin position="404"/>
        <end position="414"/>
    </location>
</feature>
<dbReference type="OrthoDB" id="377733at2759"/>
<feature type="compositionally biased region" description="Polar residues" evidence="18">
    <location>
        <begin position="58"/>
        <end position="90"/>
    </location>
</feature>
<feature type="binding site" evidence="16">
    <location>
        <position position="1381"/>
    </location>
    <ligand>
        <name>Mg(2+)</name>
        <dbReference type="ChEBI" id="CHEBI:18420"/>
    </ligand>
</feature>
<dbReference type="GO" id="GO:0005524">
    <property type="term" value="F:ATP binding"/>
    <property type="evidence" value="ECO:0007669"/>
    <property type="project" value="UniProtKB-UniRule"/>
</dbReference>
<organism evidence="23">
    <name type="scientific">Grosmannia clavigera (strain kw1407 / UAMH 11150)</name>
    <name type="common">Blue stain fungus</name>
    <name type="synonym">Graphiocladiella clavigera</name>
    <dbReference type="NCBI Taxonomy" id="655863"/>
    <lineage>
        <taxon>Eukaryota</taxon>
        <taxon>Fungi</taxon>
        <taxon>Dikarya</taxon>
        <taxon>Ascomycota</taxon>
        <taxon>Pezizomycotina</taxon>
        <taxon>Sordariomycetes</taxon>
        <taxon>Sordariomycetidae</taxon>
        <taxon>Ophiostomatales</taxon>
        <taxon>Ophiostomataceae</taxon>
        <taxon>Leptographium</taxon>
    </lineage>
</organism>
<proteinExistence type="inferred from homology"/>
<dbReference type="FunFam" id="3.40.1110.10:FF:000090">
    <property type="entry name" value="Phospholipid-transporting ATPase"/>
    <property type="match status" value="1"/>
</dbReference>
<dbReference type="GeneID" id="25980915"/>
<keyword evidence="23" id="KW-1185">Reference proteome</keyword>
<evidence type="ECO:0000256" key="7">
    <source>
        <dbReference type="ARBA" id="ARBA00022840"/>
    </source>
</evidence>
<dbReference type="SUPFAM" id="SSF81660">
    <property type="entry name" value="Metal cation-transporting ATPase, ATP-binding domain N"/>
    <property type="match status" value="1"/>
</dbReference>
<evidence type="ECO:0000259" key="19">
    <source>
        <dbReference type="Pfam" id="PF00122"/>
    </source>
</evidence>
<feature type="region of interest" description="Disordered" evidence="18">
    <location>
        <begin position="776"/>
        <end position="855"/>
    </location>
</feature>
<feature type="binding site" evidence="15">
    <location>
        <position position="1350"/>
    </location>
    <ligand>
        <name>ATP</name>
        <dbReference type="ChEBI" id="CHEBI:30616"/>
    </ligand>
</feature>
<dbReference type="InterPro" id="IPR006539">
    <property type="entry name" value="P-type_ATPase_IV"/>
</dbReference>
<evidence type="ECO:0000313" key="23">
    <source>
        <dbReference type="Proteomes" id="UP000007796"/>
    </source>
</evidence>
<feature type="region of interest" description="Disordered" evidence="18">
    <location>
        <begin position="394"/>
        <end position="427"/>
    </location>
</feature>
<dbReference type="SUPFAM" id="SSF81653">
    <property type="entry name" value="Calcium ATPase, transduction domain A"/>
    <property type="match status" value="1"/>
</dbReference>
<evidence type="ECO:0000256" key="1">
    <source>
        <dbReference type="ARBA" id="ARBA00004141"/>
    </source>
</evidence>
<dbReference type="EMBL" id="GL629801">
    <property type="protein sequence ID" value="EFX00376.1"/>
    <property type="molecule type" value="Genomic_DNA"/>
</dbReference>
<dbReference type="InterPro" id="IPR032631">
    <property type="entry name" value="P-type_ATPase_N"/>
</dbReference>
<feature type="binding site" evidence="16">
    <location>
        <position position="745"/>
    </location>
    <ligand>
        <name>Mg(2+)</name>
        <dbReference type="ChEBI" id="CHEBI:18420"/>
    </ligand>
</feature>